<feature type="region of interest" description="Disordered" evidence="1">
    <location>
        <begin position="84"/>
        <end position="132"/>
    </location>
</feature>
<evidence type="ECO:0000313" key="2">
    <source>
        <dbReference type="EMBL" id="GMH31269.1"/>
    </source>
</evidence>
<accession>A0AAD3TLA9</accession>
<keyword evidence="3" id="KW-1185">Reference proteome</keyword>
<evidence type="ECO:0000256" key="1">
    <source>
        <dbReference type="SAM" id="MobiDB-lite"/>
    </source>
</evidence>
<proteinExistence type="predicted"/>
<gene>
    <name evidence="2" type="ORF">Nepgr_033112</name>
</gene>
<comment type="caution">
    <text evidence="2">The sequence shown here is derived from an EMBL/GenBank/DDBJ whole genome shotgun (WGS) entry which is preliminary data.</text>
</comment>
<dbReference type="Proteomes" id="UP001279734">
    <property type="component" value="Unassembled WGS sequence"/>
</dbReference>
<organism evidence="2 3">
    <name type="scientific">Nepenthes gracilis</name>
    <name type="common">Slender pitcher plant</name>
    <dbReference type="NCBI Taxonomy" id="150966"/>
    <lineage>
        <taxon>Eukaryota</taxon>
        <taxon>Viridiplantae</taxon>
        <taxon>Streptophyta</taxon>
        <taxon>Embryophyta</taxon>
        <taxon>Tracheophyta</taxon>
        <taxon>Spermatophyta</taxon>
        <taxon>Magnoliopsida</taxon>
        <taxon>eudicotyledons</taxon>
        <taxon>Gunneridae</taxon>
        <taxon>Pentapetalae</taxon>
        <taxon>Caryophyllales</taxon>
        <taxon>Nepenthaceae</taxon>
        <taxon>Nepenthes</taxon>
    </lineage>
</organism>
<dbReference type="EMBL" id="BSYO01000040">
    <property type="protein sequence ID" value="GMH31269.1"/>
    <property type="molecule type" value="Genomic_DNA"/>
</dbReference>
<sequence>MHPISPSTHPEGARHQNTKELLNVTEKKESQCSYRPSEEIENSFKTNSHPILRNHSKIQTDEHPSIQGDGASYNMVKSRHRNPILSTRPHRNLALDHNSQKVQRPIPSKASTHRAKASISRDTNSRSTDHHL</sequence>
<feature type="region of interest" description="Disordered" evidence="1">
    <location>
        <begin position="1"/>
        <end position="20"/>
    </location>
</feature>
<name>A0AAD3TLA9_NEPGR</name>
<dbReference type="AlphaFoldDB" id="A0AAD3TLA9"/>
<feature type="compositionally biased region" description="Basic and acidic residues" evidence="1">
    <location>
        <begin position="123"/>
        <end position="132"/>
    </location>
</feature>
<reference evidence="2" key="1">
    <citation type="submission" date="2023-05" db="EMBL/GenBank/DDBJ databases">
        <title>Nepenthes gracilis genome sequencing.</title>
        <authorList>
            <person name="Fukushima K."/>
        </authorList>
    </citation>
    <scope>NUCLEOTIDE SEQUENCE</scope>
    <source>
        <strain evidence="2">SING2019-196</strain>
    </source>
</reference>
<protein>
    <submittedName>
        <fullName evidence="2">Uncharacterized protein</fullName>
    </submittedName>
</protein>
<feature type="region of interest" description="Disordered" evidence="1">
    <location>
        <begin position="26"/>
        <end position="50"/>
    </location>
</feature>
<evidence type="ECO:0000313" key="3">
    <source>
        <dbReference type="Proteomes" id="UP001279734"/>
    </source>
</evidence>